<dbReference type="AlphaFoldDB" id="A0A3M6VA65"/>
<evidence type="ECO:0000313" key="3">
    <source>
        <dbReference type="Proteomes" id="UP000282087"/>
    </source>
</evidence>
<protein>
    <submittedName>
        <fullName evidence="2">Uncharacterized protein</fullName>
    </submittedName>
</protein>
<gene>
    <name evidence="2" type="ORF">DD238_007606</name>
</gene>
<feature type="region of interest" description="Disordered" evidence="1">
    <location>
        <begin position="1"/>
        <end position="60"/>
    </location>
</feature>
<keyword evidence="3" id="KW-1185">Reference proteome</keyword>
<name>A0A3M6VA65_9STRA</name>
<proteinExistence type="predicted"/>
<dbReference type="Proteomes" id="UP000282087">
    <property type="component" value="Unassembled WGS sequence"/>
</dbReference>
<sequence length="60" mass="6680">MDIKPEPQPNSEQKPKPEPNPTPRSPSHDSKKAATKLPSPHKSPSAFEQKPLRMPKPMSI</sequence>
<accession>A0A3M6VA65</accession>
<evidence type="ECO:0000313" key="2">
    <source>
        <dbReference type="EMBL" id="RMX62811.1"/>
    </source>
</evidence>
<comment type="caution">
    <text evidence="2">The sequence shown here is derived from an EMBL/GenBank/DDBJ whole genome shotgun (WGS) entry which is preliminary data.</text>
</comment>
<reference evidence="2 3" key="1">
    <citation type="submission" date="2018-06" db="EMBL/GenBank/DDBJ databases">
        <title>Comparative genomics of downy mildews reveals potential adaptations to biotrophy.</title>
        <authorList>
            <person name="Fletcher K."/>
            <person name="Klosterman S.J."/>
            <person name="Derevnina L."/>
            <person name="Martin F."/>
            <person name="Koike S."/>
            <person name="Reyes Chin-Wo S."/>
            <person name="Mou B."/>
            <person name="Michelmore R."/>
        </authorList>
    </citation>
    <scope>NUCLEOTIDE SEQUENCE [LARGE SCALE GENOMIC DNA]</scope>
    <source>
        <strain evidence="2 3">R14</strain>
    </source>
</reference>
<organism evidence="2 3">
    <name type="scientific">Peronospora effusa</name>
    <dbReference type="NCBI Taxonomy" id="542832"/>
    <lineage>
        <taxon>Eukaryota</taxon>
        <taxon>Sar</taxon>
        <taxon>Stramenopiles</taxon>
        <taxon>Oomycota</taxon>
        <taxon>Peronosporomycetes</taxon>
        <taxon>Peronosporales</taxon>
        <taxon>Peronosporaceae</taxon>
        <taxon>Peronospora</taxon>
    </lineage>
</organism>
<evidence type="ECO:0000256" key="1">
    <source>
        <dbReference type="SAM" id="MobiDB-lite"/>
    </source>
</evidence>
<dbReference type="EMBL" id="QLLG01000502">
    <property type="protein sequence ID" value="RMX62811.1"/>
    <property type="molecule type" value="Genomic_DNA"/>
</dbReference>